<dbReference type="SUPFAM" id="SSF55486">
    <property type="entry name" value="Metalloproteases ('zincins'), catalytic domain"/>
    <property type="match status" value="1"/>
</dbReference>
<comment type="caution">
    <text evidence="7">The sequence shown here is derived from an EMBL/GenBank/DDBJ whole genome shotgun (WGS) entry which is preliminary data.</text>
</comment>
<keyword evidence="1" id="KW-0645">Protease</keyword>
<feature type="domain" description="Peptidase M10 metallopeptidase" evidence="6">
    <location>
        <begin position="211"/>
        <end position="280"/>
    </location>
</feature>
<gene>
    <name evidence="7" type="ORF">A2994_01915</name>
</gene>
<reference evidence="7 8" key="1">
    <citation type="journal article" date="2016" name="Nat. Commun.">
        <title>Thousands of microbial genomes shed light on interconnected biogeochemical processes in an aquifer system.</title>
        <authorList>
            <person name="Anantharaman K."/>
            <person name="Brown C.T."/>
            <person name="Hug L.A."/>
            <person name="Sharon I."/>
            <person name="Castelle C.J."/>
            <person name="Probst A.J."/>
            <person name="Thomas B.C."/>
            <person name="Singh A."/>
            <person name="Wilkins M.J."/>
            <person name="Karaoz U."/>
            <person name="Brodie E.L."/>
            <person name="Williams K.H."/>
            <person name="Hubbard S.S."/>
            <person name="Banfield J.F."/>
        </authorList>
    </citation>
    <scope>NUCLEOTIDE SEQUENCE [LARGE SCALE GENOMIC DNA]</scope>
</reference>
<sequence length="280" mass="29383">MSNKILSVLVGLALLLSANPVVAMAERNPADLNTPGTQRTLTLPTAAVDHSSVISLGSAVDPQTGKMVEGYAIVHYAKGGNGGGGKPGGALYAFLARGAKWKSVEPWLMNPANASNLNGTTLFNNTAADISKWEDATDGILGNGISGNILGDGTETSAQLSADTVSPDELNEVYFADVSESGAIAITIVWGIFGGPPQGRELVEWDQVYDDVDYDWSASGEAGKMDFENIATHELGHSIGLADLYNLEALEQTMYGYADYGETNKQTLESGDIAGTNALY</sequence>
<protein>
    <recommendedName>
        <fullName evidence="6">Peptidase M10 metallopeptidase domain-containing protein</fullName>
    </recommendedName>
</protein>
<accession>A0A1F4PP07</accession>
<dbReference type="GO" id="GO:0031012">
    <property type="term" value="C:extracellular matrix"/>
    <property type="evidence" value="ECO:0007669"/>
    <property type="project" value="InterPro"/>
</dbReference>
<organism evidence="7 8">
    <name type="scientific">candidate division Kazan bacterium RIFCSPLOWO2_01_FULL_48_13</name>
    <dbReference type="NCBI Taxonomy" id="1798539"/>
    <lineage>
        <taxon>Bacteria</taxon>
        <taxon>Bacteria division Kazan-3B-28</taxon>
    </lineage>
</organism>
<dbReference type="Pfam" id="PF00413">
    <property type="entry name" value="Peptidase_M10"/>
    <property type="match status" value="1"/>
</dbReference>
<dbReference type="AlphaFoldDB" id="A0A1F4PP07"/>
<evidence type="ECO:0000256" key="2">
    <source>
        <dbReference type="ARBA" id="ARBA00022723"/>
    </source>
</evidence>
<dbReference type="InterPro" id="IPR001818">
    <property type="entry name" value="Pept_M10_metallopeptidase"/>
</dbReference>
<dbReference type="EMBL" id="METE01000004">
    <property type="protein sequence ID" value="OGB85365.1"/>
    <property type="molecule type" value="Genomic_DNA"/>
</dbReference>
<keyword evidence="2" id="KW-0479">Metal-binding</keyword>
<evidence type="ECO:0000256" key="1">
    <source>
        <dbReference type="ARBA" id="ARBA00022670"/>
    </source>
</evidence>
<evidence type="ECO:0000256" key="3">
    <source>
        <dbReference type="ARBA" id="ARBA00022801"/>
    </source>
</evidence>
<dbReference type="GO" id="GO:0006508">
    <property type="term" value="P:proteolysis"/>
    <property type="evidence" value="ECO:0007669"/>
    <property type="project" value="UniProtKB-KW"/>
</dbReference>
<feature type="signal peptide" evidence="5">
    <location>
        <begin position="1"/>
        <end position="23"/>
    </location>
</feature>
<keyword evidence="3" id="KW-0378">Hydrolase</keyword>
<dbReference type="Proteomes" id="UP000179010">
    <property type="component" value="Unassembled WGS sequence"/>
</dbReference>
<keyword evidence="5" id="KW-0732">Signal</keyword>
<dbReference type="GO" id="GO:0004222">
    <property type="term" value="F:metalloendopeptidase activity"/>
    <property type="evidence" value="ECO:0007669"/>
    <property type="project" value="InterPro"/>
</dbReference>
<evidence type="ECO:0000313" key="7">
    <source>
        <dbReference type="EMBL" id="OGB85365.1"/>
    </source>
</evidence>
<dbReference type="InterPro" id="IPR024079">
    <property type="entry name" value="MetalloPept_cat_dom_sf"/>
</dbReference>
<evidence type="ECO:0000256" key="5">
    <source>
        <dbReference type="SAM" id="SignalP"/>
    </source>
</evidence>
<dbReference type="Gene3D" id="3.40.390.10">
    <property type="entry name" value="Collagenase (Catalytic Domain)"/>
    <property type="match status" value="1"/>
</dbReference>
<evidence type="ECO:0000259" key="6">
    <source>
        <dbReference type="Pfam" id="PF00413"/>
    </source>
</evidence>
<evidence type="ECO:0000313" key="8">
    <source>
        <dbReference type="Proteomes" id="UP000179010"/>
    </source>
</evidence>
<evidence type="ECO:0000256" key="4">
    <source>
        <dbReference type="ARBA" id="ARBA00022833"/>
    </source>
</evidence>
<keyword evidence="4" id="KW-0862">Zinc</keyword>
<dbReference type="InterPro" id="IPR021190">
    <property type="entry name" value="Pept_M10A"/>
</dbReference>
<feature type="chain" id="PRO_5009513314" description="Peptidase M10 metallopeptidase domain-containing protein" evidence="5">
    <location>
        <begin position="24"/>
        <end position="280"/>
    </location>
</feature>
<dbReference type="PRINTS" id="PR00138">
    <property type="entry name" value="MATRIXIN"/>
</dbReference>
<name>A0A1F4PP07_UNCK3</name>
<dbReference type="GO" id="GO:0008270">
    <property type="term" value="F:zinc ion binding"/>
    <property type="evidence" value="ECO:0007669"/>
    <property type="project" value="InterPro"/>
</dbReference>
<dbReference type="STRING" id="1798539.A2994_01915"/>
<proteinExistence type="predicted"/>